<evidence type="ECO:0000313" key="2">
    <source>
        <dbReference type="EMBL" id="QSE98916.1"/>
    </source>
</evidence>
<dbReference type="InterPro" id="IPR011659">
    <property type="entry name" value="WD40"/>
</dbReference>
<dbReference type="PANTHER" id="PTHR36842:SF1">
    <property type="entry name" value="PROTEIN TOLB"/>
    <property type="match status" value="1"/>
</dbReference>
<name>A0A975A206_9BACT</name>
<dbReference type="KEGG" id="fuv:JR347_07490"/>
<dbReference type="Proteomes" id="UP000662783">
    <property type="component" value="Chromosome"/>
</dbReference>
<gene>
    <name evidence="2" type="ORF">JR347_07490</name>
</gene>
<evidence type="ECO:0000313" key="3">
    <source>
        <dbReference type="Proteomes" id="UP000662783"/>
    </source>
</evidence>
<dbReference type="EMBL" id="CP070608">
    <property type="protein sequence ID" value="QSE98916.1"/>
    <property type="molecule type" value="Genomic_DNA"/>
</dbReference>
<accession>A0A975A206</accession>
<dbReference type="RefSeq" id="WP_205723430.1">
    <property type="nucleotide sequence ID" value="NZ_CP070608.1"/>
</dbReference>
<dbReference type="Gene3D" id="2.120.10.30">
    <property type="entry name" value="TolB, C-terminal domain"/>
    <property type="match status" value="2"/>
</dbReference>
<dbReference type="PANTHER" id="PTHR36842">
    <property type="entry name" value="PROTEIN TOLB HOMOLOG"/>
    <property type="match status" value="1"/>
</dbReference>
<keyword evidence="3" id="KW-1185">Reference proteome</keyword>
<dbReference type="SUPFAM" id="SSF82171">
    <property type="entry name" value="DPP6 N-terminal domain-like"/>
    <property type="match status" value="1"/>
</dbReference>
<dbReference type="PROSITE" id="PS51257">
    <property type="entry name" value="PROKAR_LIPOPROTEIN"/>
    <property type="match status" value="1"/>
</dbReference>
<dbReference type="Pfam" id="PF07676">
    <property type="entry name" value="PD40"/>
    <property type="match status" value="3"/>
</dbReference>
<comment type="similarity">
    <text evidence="1">Belongs to the TolB family.</text>
</comment>
<evidence type="ECO:0000256" key="1">
    <source>
        <dbReference type="ARBA" id="ARBA00009820"/>
    </source>
</evidence>
<reference evidence="2" key="1">
    <citation type="submission" date="2021-02" db="EMBL/GenBank/DDBJ databases">
        <title>Fulvivirga sp. S481 isolated from sea water.</title>
        <authorList>
            <person name="Bae S.S."/>
            <person name="Baek K."/>
        </authorList>
    </citation>
    <scope>NUCLEOTIDE SEQUENCE</scope>
    <source>
        <strain evidence="2">S481</strain>
    </source>
</reference>
<proteinExistence type="inferred from homology"/>
<sequence>MIKIERLLIFFGILSLIILSSCDLKQGDPEPSPQFYDLYVTERDQYPSWSPDGSQIAYSHLSGVFPEPTDYPSGLYVIDKDGTNRQIIREGSFNNPTWSPDGLSITFMSGGRLVSINLNSLDERILSSDVDSYYYPDYNPDGSHLLFDRLNNENGSLLVTNILFDSTPEVFNDSFINVRDVEFSTDGNQLVYMKGSVEYSSLEIAKYDLLNNVETRLTLDNIDDRYPTWSPDNLKIAWSRNVQITIMDQDGTNQRQVAYGTYPSWSVSNQIVYSGANDNITKEVLYVIDPDGKNKRQITF</sequence>
<dbReference type="InterPro" id="IPR011042">
    <property type="entry name" value="6-blade_b-propeller_TolB-like"/>
</dbReference>
<dbReference type="AlphaFoldDB" id="A0A975A206"/>
<protein>
    <submittedName>
        <fullName evidence="2">PD40 domain-containing protein</fullName>
    </submittedName>
</protein>
<organism evidence="2 3">
    <name type="scientific">Fulvivirga lutea</name>
    <dbReference type="NCBI Taxonomy" id="2810512"/>
    <lineage>
        <taxon>Bacteria</taxon>
        <taxon>Pseudomonadati</taxon>
        <taxon>Bacteroidota</taxon>
        <taxon>Cytophagia</taxon>
        <taxon>Cytophagales</taxon>
        <taxon>Fulvivirgaceae</taxon>
        <taxon>Fulvivirga</taxon>
    </lineage>
</organism>